<sequence length="240" mass="26163">METVVETVIESVHRDLVSRGAVALRPDEVSACAGIAPGEWTRFAGHWEDLAVDPYAAEHGTRRLRRYGAFLLTAGGRLTPRPYEAFVQPDASNPMYVDVDRHFEPLTASFAADPVLAALAGLLVRAAGCLEERDEWLFKVHPFRVTAHAGQDGRPTPEGRHRDGVTLVSSLLIGRENATGGQSSVYGADGERVLRTTLAEPGSLLLGDDRRTLHEVTPVRPVDEARPARRDVLVMTLLSP</sequence>
<protein>
    <submittedName>
        <fullName evidence="1">2OG-Fe dioxygenase family protein</fullName>
    </submittedName>
</protein>
<keyword evidence="2" id="KW-1185">Reference proteome</keyword>
<evidence type="ECO:0000313" key="2">
    <source>
        <dbReference type="Proteomes" id="UP001431313"/>
    </source>
</evidence>
<dbReference type="GO" id="GO:0051213">
    <property type="term" value="F:dioxygenase activity"/>
    <property type="evidence" value="ECO:0007669"/>
    <property type="project" value="UniProtKB-KW"/>
</dbReference>
<dbReference type="Pfam" id="PF10014">
    <property type="entry name" value="2OG-Fe_Oxy_2"/>
    <property type="match status" value="1"/>
</dbReference>
<name>A0ABT2CKV5_9ACTN</name>
<organism evidence="1 2">
    <name type="scientific">Streptomyces pyxinae</name>
    <dbReference type="NCBI Taxonomy" id="2970734"/>
    <lineage>
        <taxon>Bacteria</taxon>
        <taxon>Bacillati</taxon>
        <taxon>Actinomycetota</taxon>
        <taxon>Actinomycetes</taxon>
        <taxon>Kitasatosporales</taxon>
        <taxon>Streptomycetaceae</taxon>
        <taxon>Streptomyces</taxon>
    </lineage>
</organism>
<dbReference type="Proteomes" id="UP001431313">
    <property type="component" value="Unassembled WGS sequence"/>
</dbReference>
<dbReference type="EMBL" id="JANUGQ010000018">
    <property type="protein sequence ID" value="MCS0638052.1"/>
    <property type="molecule type" value="Genomic_DNA"/>
</dbReference>
<dbReference type="Gene3D" id="2.60.120.620">
    <property type="entry name" value="q2cbj1_9rhob like domain"/>
    <property type="match status" value="1"/>
</dbReference>
<evidence type="ECO:0000313" key="1">
    <source>
        <dbReference type="EMBL" id="MCS0638052.1"/>
    </source>
</evidence>
<proteinExistence type="predicted"/>
<reference evidence="1" key="1">
    <citation type="submission" date="2022-08" db="EMBL/GenBank/DDBJ databases">
        <authorList>
            <person name="Somphong A."/>
            <person name="Phongsopitanun W."/>
        </authorList>
    </citation>
    <scope>NUCLEOTIDE SEQUENCE</scope>
    <source>
        <strain evidence="1">LP05-1</strain>
    </source>
</reference>
<keyword evidence="1" id="KW-0223">Dioxygenase</keyword>
<keyword evidence="1" id="KW-0560">Oxidoreductase</keyword>
<accession>A0ABT2CKV5</accession>
<dbReference type="RefSeq" id="WP_258789313.1">
    <property type="nucleotide sequence ID" value="NZ_JANUGQ010000018.1"/>
</dbReference>
<gene>
    <name evidence="1" type="ORF">NX801_20805</name>
</gene>
<comment type="caution">
    <text evidence="1">The sequence shown here is derived from an EMBL/GenBank/DDBJ whole genome shotgun (WGS) entry which is preliminary data.</text>
</comment>
<dbReference type="InterPro" id="IPR018724">
    <property type="entry name" value="2OG-Fe_dioxygenase"/>
</dbReference>